<evidence type="ECO:0000313" key="4">
    <source>
        <dbReference type="Proteomes" id="UP000275078"/>
    </source>
</evidence>
<evidence type="ECO:0000313" key="3">
    <source>
        <dbReference type="EMBL" id="RPA87319.1"/>
    </source>
</evidence>
<dbReference type="Proteomes" id="UP000275078">
    <property type="component" value="Unassembled WGS sequence"/>
</dbReference>
<dbReference type="InterPro" id="IPR035979">
    <property type="entry name" value="RBD_domain_sf"/>
</dbReference>
<organism evidence="3 4">
    <name type="scientific">Ascobolus immersus RN42</name>
    <dbReference type="NCBI Taxonomy" id="1160509"/>
    <lineage>
        <taxon>Eukaryota</taxon>
        <taxon>Fungi</taxon>
        <taxon>Dikarya</taxon>
        <taxon>Ascomycota</taxon>
        <taxon>Pezizomycotina</taxon>
        <taxon>Pezizomycetes</taxon>
        <taxon>Pezizales</taxon>
        <taxon>Ascobolaceae</taxon>
        <taxon>Ascobolus</taxon>
    </lineage>
</organism>
<sequence length="166" mass="17843">MASDTSRLPSTLHIGNLSPYTTQPTLHSLFLPFGPIVEISLPAPPEPNNPHAINAARQTGVPQPLNRGFAYVEFENEEDAKAAIDNLDYATVDGKTVRVSKAKTKEVETEGLGSKKAVWEQEGWLSKNVVGEEDKRAIEEEEKGVSLAEQALPGGIGVTEAGPRIA</sequence>
<dbReference type="EMBL" id="ML119647">
    <property type="protein sequence ID" value="RPA87319.1"/>
    <property type="molecule type" value="Genomic_DNA"/>
</dbReference>
<evidence type="ECO:0000259" key="2">
    <source>
        <dbReference type="PROSITE" id="PS50102"/>
    </source>
</evidence>
<dbReference type="Gene3D" id="3.30.70.330">
    <property type="match status" value="1"/>
</dbReference>
<dbReference type="PANTHER" id="PTHR48037">
    <property type="entry name" value="ATPASE E1"/>
    <property type="match status" value="1"/>
</dbReference>
<keyword evidence="1" id="KW-0694">RNA-binding</keyword>
<feature type="domain" description="RRM" evidence="2">
    <location>
        <begin position="10"/>
        <end position="104"/>
    </location>
</feature>
<dbReference type="OrthoDB" id="407442at2759"/>
<evidence type="ECO:0000256" key="1">
    <source>
        <dbReference type="PROSITE-ProRule" id="PRU00176"/>
    </source>
</evidence>
<protein>
    <submittedName>
        <fullName evidence="3">RNA-binding domain-containing protein</fullName>
    </submittedName>
</protein>
<keyword evidence="4" id="KW-1185">Reference proteome</keyword>
<dbReference type="SUPFAM" id="SSF54928">
    <property type="entry name" value="RNA-binding domain, RBD"/>
    <property type="match status" value="1"/>
</dbReference>
<dbReference type="InterPro" id="IPR000504">
    <property type="entry name" value="RRM_dom"/>
</dbReference>
<proteinExistence type="predicted"/>
<dbReference type="PANTHER" id="PTHR48037:SF1">
    <property type="entry name" value="RRM DOMAIN-CONTAINING PROTEIN"/>
    <property type="match status" value="1"/>
</dbReference>
<dbReference type="STRING" id="1160509.A0A3N4IN51"/>
<dbReference type="GO" id="GO:0003723">
    <property type="term" value="F:RNA binding"/>
    <property type="evidence" value="ECO:0007669"/>
    <property type="project" value="UniProtKB-UniRule"/>
</dbReference>
<dbReference type="PROSITE" id="PS50102">
    <property type="entry name" value="RRM"/>
    <property type="match status" value="1"/>
</dbReference>
<gene>
    <name evidence="3" type="ORF">BJ508DRAFT_410828</name>
</gene>
<reference evidence="3 4" key="1">
    <citation type="journal article" date="2018" name="Nat. Ecol. Evol.">
        <title>Pezizomycetes genomes reveal the molecular basis of ectomycorrhizal truffle lifestyle.</title>
        <authorList>
            <person name="Murat C."/>
            <person name="Payen T."/>
            <person name="Noel B."/>
            <person name="Kuo A."/>
            <person name="Morin E."/>
            <person name="Chen J."/>
            <person name="Kohler A."/>
            <person name="Krizsan K."/>
            <person name="Balestrini R."/>
            <person name="Da Silva C."/>
            <person name="Montanini B."/>
            <person name="Hainaut M."/>
            <person name="Levati E."/>
            <person name="Barry K.W."/>
            <person name="Belfiori B."/>
            <person name="Cichocki N."/>
            <person name="Clum A."/>
            <person name="Dockter R.B."/>
            <person name="Fauchery L."/>
            <person name="Guy J."/>
            <person name="Iotti M."/>
            <person name="Le Tacon F."/>
            <person name="Lindquist E.A."/>
            <person name="Lipzen A."/>
            <person name="Malagnac F."/>
            <person name="Mello A."/>
            <person name="Molinier V."/>
            <person name="Miyauchi S."/>
            <person name="Poulain J."/>
            <person name="Riccioni C."/>
            <person name="Rubini A."/>
            <person name="Sitrit Y."/>
            <person name="Splivallo R."/>
            <person name="Traeger S."/>
            <person name="Wang M."/>
            <person name="Zifcakova L."/>
            <person name="Wipf D."/>
            <person name="Zambonelli A."/>
            <person name="Paolocci F."/>
            <person name="Nowrousian M."/>
            <person name="Ottonello S."/>
            <person name="Baldrian P."/>
            <person name="Spatafora J.W."/>
            <person name="Henrissat B."/>
            <person name="Nagy L.G."/>
            <person name="Aury J.M."/>
            <person name="Wincker P."/>
            <person name="Grigoriev I.V."/>
            <person name="Bonfante P."/>
            <person name="Martin F.M."/>
        </authorList>
    </citation>
    <scope>NUCLEOTIDE SEQUENCE [LARGE SCALE GENOMIC DNA]</scope>
    <source>
        <strain evidence="3 4">RN42</strain>
    </source>
</reference>
<dbReference type="SMART" id="SM00360">
    <property type="entry name" value="RRM"/>
    <property type="match status" value="1"/>
</dbReference>
<dbReference type="InterPro" id="IPR012677">
    <property type="entry name" value="Nucleotide-bd_a/b_plait_sf"/>
</dbReference>
<dbReference type="AlphaFoldDB" id="A0A3N4IN51"/>
<dbReference type="Pfam" id="PF00076">
    <property type="entry name" value="RRM_1"/>
    <property type="match status" value="2"/>
</dbReference>
<name>A0A3N4IN51_ASCIM</name>
<accession>A0A3N4IN51</accession>